<dbReference type="EMBL" id="JAGPNK010000022">
    <property type="protein sequence ID" value="KAH7304558.1"/>
    <property type="molecule type" value="Genomic_DNA"/>
</dbReference>
<gene>
    <name evidence="2" type="ORF">B0I35DRAFT_414404</name>
</gene>
<keyword evidence="2" id="KW-0378">Hydrolase</keyword>
<organism evidence="2 3">
    <name type="scientific">Stachybotrys elegans</name>
    <dbReference type="NCBI Taxonomy" id="80388"/>
    <lineage>
        <taxon>Eukaryota</taxon>
        <taxon>Fungi</taxon>
        <taxon>Dikarya</taxon>
        <taxon>Ascomycota</taxon>
        <taxon>Pezizomycotina</taxon>
        <taxon>Sordariomycetes</taxon>
        <taxon>Hypocreomycetidae</taxon>
        <taxon>Hypocreales</taxon>
        <taxon>Stachybotryaceae</taxon>
        <taxon>Stachybotrys</taxon>
    </lineage>
</organism>
<name>A0A8K0SCU1_9HYPO</name>
<keyword evidence="2" id="KW-0540">Nuclease</keyword>
<proteinExistence type="predicted"/>
<dbReference type="AlphaFoldDB" id="A0A8K0SCU1"/>
<evidence type="ECO:0000313" key="2">
    <source>
        <dbReference type="EMBL" id="KAH7304558.1"/>
    </source>
</evidence>
<keyword evidence="3" id="KW-1185">Reference proteome</keyword>
<sequence length="149" mass="16594">MTIANFYRQSHHDTALDILLRWSAPPRCLVAGDFNAKHPTWQTGRLEGRGEDIASWASENRLVLLNETDIPTNPHGNTIDFAFTNIGLAEATVEDHLATSSDHFTLSITVPEIQHVTARPGRVRLSSDEEMKRFVETVQAAIAARRSGF</sequence>
<dbReference type="GO" id="GO:0004519">
    <property type="term" value="F:endonuclease activity"/>
    <property type="evidence" value="ECO:0007669"/>
    <property type="project" value="UniProtKB-KW"/>
</dbReference>
<dbReference type="Pfam" id="PF14529">
    <property type="entry name" value="Exo_endo_phos_2"/>
    <property type="match status" value="1"/>
</dbReference>
<comment type="caution">
    <text evidence="2">The sequence shown here is derived from an EMBL/GenBank/DDBJ whole genome shotgun (WGS) entry which is preliminary data.</text>
</comment>
<dbReference type="SUPFAM" id="SSF56219">
    <property type="entry name" value="DNase I-like"/>
    <property type="match status" value="1"/>
</dbReference>
<dbReference type="OrthoDB" id="5145195at2759"/>
<keyword evidence="2" id="KW-0255">Endonuclease</keyword>
<reference evidence="2" key="1">
    <citation type="journal article" date="2021" name="Nat. Commun.">
        <title>Genetic determinants of endophytism in the Arabidopsis root mycobiome.</title>
        <authorList>
            <person name="Mesny F."/>
            <person name="Miyauchi S."/>
            <person name="Thiergart T."/>
            <person name="Pickel B."/>
            <person name="Atanasova L."/>
            <person name="Karlsson M."/>
            <person name="Huettel B."/>
            <person name="Barry K.W."/>
            <person name="Haridas S."/>
            <person name="Chen C."/>
            <person name="Bauer D."/>
            <person name="Andreopoulos W."/>
            <person name="Pangilinan J."/>
            <person name="LaButti K."/>
            <person name="Riley R."/>
            <person name="Lipzen A."/>
            <person name="Clum A."/>
            <person name="Drula E."/>
            <person name="Henrissat B."/>
            <person name="Kohler A."/>
            <person name="Grigoriev I.V."/>
            <person name="Martin F.M."/>
            <person name="Hacquard S."/>
        </authorList>
    </citation>
    <scope>NUCLEOTIDE SEQUENCE</scope>
    <source>
        <strain evidence="2">MPI-CAGE-CH-0235</strain>
    </source>
</reference>
<protein>
    <submittedName>
        <fullName evidence="2">Endonuclease/exonuclease/phosphatase</fullName>
    </submittedName>
</protein>
<feature type="domain" description="Endonuclease/exonuclease/phosphatase" evidence="1">
    <location>
        <begin position="2"/>
        <end position="104"/>
    </location>
</feature>
<dbReference type="Gene3D" id="3.60.10.10">
    <property type="entry name" value="Endonuclease/exonuclease/phosphatase"/>
    <property type="match status" value="1"/>
</dbReference>
<evidence type="ECO:0000313" key="3">
    <source>
        <dbReference type="Proteomes" id="UP000813444"/>
    </source>
</evidence>
<dbReference type="Proteomes" id="UP000813444">
    <property type="component" value="Unassembled WGS sequence"/>
</dbReference>
<dbReference type="InterPro" id="IPR036691">
    <property type="entry name" value="Endo/exonu/phosph_ase_sf"/>
</dbReference>
<accession>A0A8K0SCU1</accession>
<dbReference type="InterPro" id="IPR005135">
    <property type="entry name" value="Endo/exonuclease/phosphatase"/>
</dbReference>
<evidence type="ECO:0000259" key="1">
    <source>
        <dbReference type="Pfam" id="PF14529"/>
    </source>
</evidence>